<protein>
    <submittedName>
        <fullName evidence="2">Uncharacterized protein</fullName>
    </submittedName>
</protein>
<feature type="transmembrane region" description="Helical" evidence="1">
    <location>
        <begin position="187"/>
        <end position="209"/>
    </location>
</feature>
<feature type="transmembrane region" description="Helical" evidence="1">
    <location>
        <begin position="115"/>
        <end position="134"/>
    </location>
</feature>
<keyword evidence="1" id="KW-0472">Membrane</keyword>
<proteinExistence type="predicted"/>
<gene>
    <name evidence="2" type="ORF">DdX_16104</name>
</gene>
<evidence type="ECO:0000256" key="1">
    <source>
        <dbReference type="SAM" id="Phobius"/>
    </source>
</evidence>
<name>A0AAD4QX13_9BILA</name>
<organism evidence="2 3">
    <name type="scientific">Ditylenchus destructor</name>
    <dbReference type="NCBI Taxonomy" id="166010"/>
    <lineage>
        <taxon>Eukaryota</taxon>
        <taxon>Metazoa</taxon>
        <taxon>Ecdysozoa</taxon>
        <taxon>Nematoda</taxon>
        <taxon>Chromadorea</taxon>
        <taxon>Rhabditida</taxon>
        <taxon>Tylenchina</taxon>
        <taxon>Tylenchomorpha</taxon>
        <taxon>Sphaerularioidea</taxon>
        <taxon>Anguinidae</taxon>
        <taxon>Anguininae</taxon>
        <taxon>Ditylenchus</taxon>
    </lineage>
</organism>
<sequence length="371" mass="43772">MDIECCEKLLDPNSNQVAVKRDTWNLLDLDIQLDVYRALRAYDLYKKGINVSRQWRNTIERHKGTLPKFRQLTDCRALNKLAGDNYEDYFRRIEEDGRRRAERALQQKRRRENHILIYTALSIIGFIAAVMSQLGHISAERMVTTILLLAVTLKMGEAYEDLFYYPYYFHCCGVSGVFRYGPTKQKFFRYIVLVCLVIRAILFVSIGILRRLIQADNLLDIILWSLHLPELIYLLNWSITVLKERLSFRLFIYHYTTNVDRLKPVYPRRIHHSKFYIEYLKWYSDVPIHINTCAWALVIPQFLAHLQRKLLLKKDIIYKSLTWINQTMIGAGVLCHTNNAKDYPWAMPAAFCELEAVRSKRLIVVLQTEDA</sequence>
<dbReference type="AlphaFoldDB" id="A0AAD4QX13"/>
<feature type="transmembrane region" description="Helical" evidence="1">
    <location>
        <begin position="162"/>
        <end position="180"/>
    </location>
</feature>
<dbReference type="Proteomes" id="UP001201812">
    <property type="component" value="Unassembled WGS sequence"/>
</dbReference>
<evidence type="ECO:0000313" key="2">
    <source>
        <dbReference type="EMBL" id="KAI1701425.1"/>
    </source>
</evidence>
<keyword evidence="3" id="KW-1185">Reference proteome</keyword>
<keyword evidence="1" id="KW-0812">Transmembrane</keyword>
<comment type="caution">
    <text evidence="2">The sequence shown here is derived from an EMBL/GenBank/DDBJ whole genome shotgun (WGS) entry which is preliminary data.</text>
</comment>
<dbReference type="EMBL" id="JAKKPZ010000119">
    <property type="protein sequence ID" value="KAI1701425.1"/>
    <property type="molecule type" value="Genomic_DNA"/>
</dbReference>
<accession>A0AAD4QX13</accession>
<reference evidence="2" key="1">
    <citation type="submission" date="2022-01" db="EMBL/GenBank/DDBJ databases">
        <title>Genome Sequence Resource for Two Populations of Ditylenchus destructor, the Migratory Endoparasitic Phytonematode.</title>
        <authorList>
            <person name="Zhang H."/>
            <person name="Lin R."/>
            <person name="Xie B."/>
        </authorList>
    </citation>
    <scope>NUCLEOTIDE SEQUENCE</scope>
    <source>
        <strain evidence="2">BazhouSP</strain>
    </source>
</reference>
<keyword evidence="1" id="KW-1133">Transmembrane helix</keyword>
<evidence type="ECO:0000313" key="3">
    <source>
        <dbReference type="Proteomes" id="UP001201812"/>
    </source>
</evidence>